<accession>A0A6G0IPN3</accession>
<feature type="region of interest" description="Disordered" evidence="1">
    <location>
        <begin position="1"/>
        <end position="29"/>
    </location>
</feature>
<keyword evidence="3" id="KW-1185">Reference proteome</keyword>
<evidence type="ECO:0000313" key="2">
    <source>
        <dbReference type="EMBL" id="KAE8293314.1"/>
    </source>
</evidence>
<dbReference type="GO" id="GO:0007140">
    <property type="term" value="P:male meiotic nuclear division"/>
    <property type="evidence" value="ECO:0007669"/>
    <property type="project" value="TreeGrafter"/>
</dbReference>
<feature type="compositionally biased region" description="Basic and acidic residues" evidence="1">
    <location>
        <begin position="811"/>
        <end position="820"/>
    </location>
</feature>
<evidence type="ECO:0000256" key="1">
    <source>
        <dbReference type="SAM" id="MobiDB-lite"/>
    </source>
</evidence>
<reference evidence="2 3" key="1">
    <citation type="submission" date="2019-07" db="EMBL/GenBank/DDBJ databases">
        <title>Chromosome genome assembly for large yellow croaker.</title>
        <authorList>
            <person name="Xiao S."/>
        </authorList>
    </citation>
    <scope>NUCLEOTIDE SEQUENCE [LARGE SCALE GENOMIC DNA]</scope>
    <source>
        <strain evidence="2">JMULYC20181020</strain>
        <tissue evidence="2">Muscle</tissue>
    </source>
</reference>
<dbReference type="PANTHER" id="PTHR15607:SF12">
    <property type="entry name" value="SYNAPTONEMAL COMPLEX PROTEIN 2"/>
    <property type="match status" value="1"/>
</dbReference>
<feature type="region of interest" description="Disordered" evidence="1">
    <location>
        <begin position="429"/>
        <end position="648"/>
    </location>
</feature>
<feature type="compositionally biased region" description="Basic and acidic residues" evidence="1">
    <location>
        <begin position="544"/>
        <end position="555"/>
    </location>
</feature>
<dbReference type="GO" id="GO:0000779">
    <property type="term" value="C:condensed chromosome, centromeric region"/>
    <property type="evidence" value="ECO:0007669"/>
    <property type="project" value="TreeGrafter"/>
</dbReference>
<dbReference type="Proteomes" id="UP000424527">
    <property type="component" value="Unassembled WGS sequence"/>
</dbReference>
<evidence type="ECO:0000313" key="3">
    <source>
        <dbReference type="Proteomes" id="UP000424527"/>
    </source>
</evidence>
<dbReference type="PANTHER" id="PTHR15607">
    <property type="entry name" value="SYNAPTONEMAL COMPLEX PROTEIN-RELATED"/>
    <property type="match status" value="1"/>
</dbReference>
<dbReference type="EMBL" id="REGW02000008">
    <property type="protein sequence ID" value="KAE8293314.1"/>
    <property type="molecule type" value="Genomic_DNA"/>
</dbReference>
<organism evidence="2 3">
    <name type="scientific">Larimichthys crocea</name>
    <name type="common">Large yellow croaker</name>
    <name type="synonym">Pseudosciaena crocea</name>
    <dbReference type="NCBI Taxonomy" id="215358"/>
    <lineage>
        <taxon>Eukaryota</taxon>
        <taxon>Metazoa</taxon>
        <taxon>Chordata</taxon>
        <taxon>Craniata</taxon>
        <taxon>Vertebrata</taxon>
        <taxon>Euteleostomi</taxon>
        <taxon>Actinopterygii</taxon>
        <taxon>Neopterygii</taxon>
        <taxon>Teleostei</taxon>
        <taxon>Neoteleostei</taxon>
        <taxon>Acanthomorphata</taxon>
        <taxon>Eupercaria</taxon>
        <taxon>Sciaenidae</taxon>
        <taxon>Larimichthys</taxon>
    </lineage>
</organism>
<feature type="compositionally biased region" description="Low complexity" evidence="1">
    <location>
        <begin position="877"/>
        <end position="889"/>
    </location>
</feature>
<dbReference type="GO" id="GO:0007143">
    <property type="term" value="P:female meiotic nuclear division"/>
    <property type="evidence" value="ECO:0007669"/>
    <property type="project" value="TreeGrafter"/>
</dbReference>
<feature type="compositionally biased region" description="Basic residues" evidence="1">
    <location>
        <begin position="852"/>
        <end position="869"/>
    </location>
</feature>
<feature type="compositionally biased region" description="Basic and acidic residues" evidence="1">
    <location>
        <begin position="219"/>
        <end position="232"/>
    </location>
</feature>
<feature type="compositionally biased region" description="Polar residues" evidence="1">
    <location>
        <begin position="559"/>
        <end position="595"/>
    </location>
</feature>
<feature type="compositionally biased region" description="Basic residues" evidence="1">
    <location>
        <begin position="502"/>
        <end position="512"/>
    </location>
</feature>
<dbReference type="InterPro" id="IPR024835">
    <property type="entry name" value="SYCP2-like"/>
</dbReference>
<dbReference type="GO" id="GO:0000800">
    <property type="term" value="C:lateral element"/>
    <property type="evidence" value="ECO:0007669"/>
    <property type="project" value="TreeGrafter"/>
</dbReference>
<sequence>MPANTPAKTKGKPSLQMVRSCDRKSEFSTGELRTTAKTFSHDTTPNSTIAGGMIEQSDASLQSMASKQANKDKVDKHKKNIPVAKAVDMILSGQGEEQSLDHNFVPDTQPRTKQNTWTKLSVSEMLMMPTQKINSLPRPEPHSGLSQHRDRQSSAQRLSAPIHGPISQKQLHTELTQRLQKVLSERNQDPALEEPNAPQRKMSAVREDSKGRSSANRSAPKEQKAQRSDLAKGKSKGQIPLEVDAAQIKAPAKASTTKGLQERKRPNVMVETNRALSSKEKRDAEVAGGMVKLISSRYESTAKDTTEKIPQIPQSSSFVNSRPSFNMSWLPSVKRDVFGAVKSHNKSATCSTSHGKDIFAFNIDSQLDCISGKDKTFTNTSAVSSSVSINKSGLSTTKKGQPVAKEKRHIKKHLFSDTDTDNAMTEVSWLRESGRKPKPKVTKYPRQAPVKPKAVSPHTSYESPDLPPPSPKPVKGNTKPNKKKAERVEHPKKTLKPAAAPNRRHAAGRRPQRAAAASAKSYKEPDTDYSQSESDEPPVSKYSSTDHLENAEKMGEAAQVTQKSTASKRLTKSYMTNLHSGHSASVPEQSTTSKQGKNEKTCSEVPEVKKRKNRLDNSNQSDLKKPSGLKQQRPANVLPETSKLNKRNVHAPVQEQMNALKDSWAVRQTSLCQSPPYIERMRSAESVEKKHGSSKTLSIQSVNSIPSLTPIRQTSIGPSVVETSLTQQSSPPRSPLALSTVPLLTSTLLELEKPPIPSPPQSPLLEDTAHNYGFNFDFSKVSSVSLSSTKSSVFSIRVKDSSAEVLDVEEEKSPPSDRGRKPAQLHVSGPTRKRHISSSRDSEEDEKEEKKKSKMRGQRSPRMKPRKLFKSFTKSQVSRVMSSSHTMSSRHWEAEVENGDLDIDEDLELPKSAVTPSNLCQQFSSELKKKFQKRYQMMEVYNKHSLKTVQQHVSSLNVEVTKYRTQRLEQVQGVLLEEIHKLEQDDTVLKNMEKDLTMYWKKQITAFHSYQDRENMRNGSLTKALQSNVCHNVEYEEKIFTNQMCLIRKDMKSVQERLLSQMQEGEIQSVKRGLHALFFP</sequence>
<feature type="region of interest" description="Disordered" evidence="1">
    <location>
        <begin position="389"/>
        <end position="417"/>
    </location>
</feature>
<feature type="region of interest" description="Disordered" evidence="1">
    <location>
        <begin position="184"/>
        <end position="267"/>
    </location>
</feature>
<feature type="region of interest" description="Disordered" evidence="1">
    <location>
        <begin position="133"/>
        <end position="158"/>
    </location>
</feature>
<name>A0A6G0IPN3_LARCR</name>
<proteinExistence type="predicted"/>
<gene>
    <name evidence="2" type="ORF">D5F01_LYC08422</name>
</gene>
<dbReference type="AlphaFoldDB" id="A0A6G0IPN3"/>
<protein>
    <submittedName>
        <fullName evidence="2">Synaptonemal complex protein 2</fullName>
    </submittedName>
</protein>
<comment type="caution">
    <text evidence="2">The sequence shown here is derived from an EMBL/GenBank/DDBJ whole genome shotgun (WGS) entry which is preliminary data.</text>
</comment>
<feature type="region of interest" description="Disordered" evidence="1">
    <location>
        <begin position="804"/>
        <end position="891"/>
    </location>
</feature>
<feature type="compositionally biased region" description="Basic and acidic residues" evidence="1">
    <location>
        <begin position="596"/>
        <end position="608"/>
    </location>
</feature>